<feature type="transmembrane region" description="Helical" evidence="7">
    <location>
        <begin position="832"/>
        <end position="852"/>
    </location>
</feature>
<keyword evidence="5 7" id="KW-0472">Membrane</keyword>
<feature type="transmembrane region" description="Helical" evidence="7">
    <location>
        <begin position="446"/>
        <end position="463"/>
    </location>
</feature>
<dbReference type="AlphaFoldDB" id="A0A9P5C4K1"/>
<evidence type="ECO:0000259" key="8">
    <source>
        <dbReference type="PROSITE" id="PS50850"/>
    </source>
</evidence>
<feature type="transmembrane region" description="Helical" evidence="7">
    <location>
        <begin position="418"/>
        <end position="439"/>
    </location>
</feature>
<comment type="subcellular location">
    <subcellularLocation>
        <location evidence="1">Membrane</location>
        <topology evidence="1">Multi-pass membrane protein</topology>
    </subcellularLocation>
</comment>
<dbReference type="Proteomes" id="UP000758155">
    <property type="component" value="Unassembled WGS sequence"/>
</dbReference>
<feature type="compositionally biased region" description="Basic residues" evidence="6">
    <location>
        <begin position="83"/>
        <end position="99"/>
    </location>
</feature>
<evidence type="ECO:0000256" key="7">
    <source>
        <dbReference type="SAM" id="Phobius"/>
    </source>
</evidence>
<evidence type="ECO:0000256" key="6">
    <source>
        <dbReference type="SAM" id="MobiDB-lite"/>
    </source>
</evidence>
<comment type="caution">
    <text evidence="9">The sequence shown here is derived from an EMBL/GenBank/DDBJ whole genome shotgun (WGS) entry which is preliminary data.</text>
</comment>
<dbReference type="GO" id="GO:0022857">
    <property type="term" value="F:transmembrane transporter activity"/>
    <property type="evidence" value="ECO:0007669"/>
    <property type="project" value="InterPro"/>
</dbReference>
<feature type="transmembrane region" description="Helical" evidence="7">
    <location>
        <begin position="562"/>
        <end position="582"/>
    </location>
</feature>
<evidence type="ECO:0000256" key="5">
    <source>
        <dbReference type="ARBA" id="ARBA00023136"/>
    </source>
</evidence>
<dbReference type="Pfam" id="PF00083">
    <property type="entry name" value="Sugar_tr"/>
    <property type="match status" value="1"/>
</dbReference>
<proteinExistence type="predicted"/>
<reference evidence="9" key="1">
    <citation type="submission" date="2019-04" db="EMBL/GenBank/DDBJ databases">
        <title>Sequencing of skin fungus with MAO and IRED activity.</title>
        <authorList>
            <person name="Marsaioli A.J."/>
            <person name="Bonatto J.M.C."/>
            <person name="Reis Junior O."/>
        </authorList>
    </citation>
    <scope>NUCLEOTIDE SEQUENCE</scope>
    <source>
        <strain evidence="9">28M1</strain>
    </source>
</reference>
<feature type="transmembrane region" description="Helical" evidence="7">
    <location>
        <begin position="469"/>
        <end position="493"/>
    </location>
</feature>
<keyword evidence="4 7" id="KW-1133">Transmembrane helix</keyword>
<feature type="transmembrane region" description="Helical" evidence="7">
    <location>
        <begin position="768"/>
        <end position="790"/>
    </location>
</feature>
<evidence type="ECO:0000256" key="3">
    <source>
        <dbReference type="ARBA" id="ARBA00022692"/>
    </source>
</evidence>
<dbReference type="PANTHER" id="PTHR23511">
    <property type="entry name" value="SYNAPTIC VESICLE GLYCOPROTEIN 2"/>
    <property type="match status" value="1"/>
</dbReference>
<feature type="transmembrane region" description="Helical" evidence="7">
    <location>
        <begin position="379"/>
        <end position="398"/>
    </location>
</feature>
<name>A0A9P5C4K1_9PLEO</name>
<feature type="transmembrane region" description="Helical" evidence="7">
    <location>
        <begin position="505"/>
        <end position="525"/>
    </location>
</feature>
<keyword evidence="3 7" id="KW-0812">Transmembrane</keyword>
<feature type="region of interest" description="Disordered" evidence="6">
    <location>
        <begin position="149"/>
        <end position="206"/>
    </location>
</feature>
<feature type="region of interest" description="Disordered" evidence="6">
    <location>
        <begin position="75"/>
        <end position="101"/>
    </location>
</feature>
<dbReference type="InterPro" id="IPR005828">
    <property type="entry name" value="MFS_sugar_transport-like"/>
</dbReference>
<evidence type="ECO:0000256" key="1">
    <source>
        <dbReference type="ARBA" id="ARBA00004141"/>
    </source>
</evidence>
<dbReference type="SUPFAM" id="SSF103473">
    <property type="entry name" value="MFS general substrate transporter"/>
    <property type="match status" value="1"/>
</dbReference>
<keyword evidence="2" id="KW-0813">Transport</keyword>
<dbReference type="GO" id="GO:0016020">
    <property type="term" value="C:membrane"/>
    <property type="evidence" value="ECO:0007669"/>
    <property type="project" value="UniProtKB-SubCell"/>
</dbReference>
<sequence>MSDYGDDYSDYGEEWFYVEEEFIAADDLAEHAVASPPPTTYADEDAAEDWDRFDYFNDLEYASDGYDDAVFQVQDGKGPKTGEKRKRHVRPSQSKKRQRVLGDTEAAALGMSPIVWRSQADRGLQPKPFDENAQTYTVLQDWRQKLEDTPRWAKDSPPQSPMVQAAMEQKPIAEDTSTAEPASPPSELDAEVDGAHEDEMDIDPGALMAALQSRLVEAGGPLSGMDPQQLLGFAMRMATGNDAGDDIAGEMADAMLNQGEEDDGEDPEAEANLLNWVAQQRNHGTDPSASAPESIITNGVERQPTPPEEQANEKKGSVGYPDGGVQVPIYNDVEAASSEDLSIGAILRGTATKPMNTFEKKAALINVELDKFGLGKYQLCIWFLCGFGYFLDLAWSQGVGLASSAIYQEMNVPDSETGLIFTCANAGLAIGALGFGLAVDIIGRKWAFNLTCLITSIFGLLLAAPKYNYGAICGIYFLASLGLGGNIPIDATIALEFLPQKRRYFVALLSMWQPIGVVFASAVALGTTAKWRCEATLDSCKAVANGQPCCTVGSNMGWRYNLIILGVVTLVIFFLRYFVFTFHESPKFLLSRGREAEAIEVLHKIAKFNKAPAPTLTLEHFAAIDAMDGIVPEEKATNLSRKEKNKQVFKNAGKEVTRLKGIFTKKLSCFIFVLLGVAYMGDYWSFNLAGNFLPLILLRNNVNDGRGSVVDTYQQYLIIYSPGIIGAALALFSIQMPLLGRKWSLVFSAICQGLSMAMYTQVKNTAGYVGLNALEYIMQTYFNAVLYASAPELFDTEYRGSVSGMLSCLGRIAGIVAPYAGAQLLADQSSGILWLGAGGIWLSALMMVFLPVEMRNRQMF</sequence>
<keyword evidence="10" id="KW-1185">Reference proteome</keyword>
<dbReference type="EMBL" id="SWKV01000007">
    <property type="protein sequence ID" value="KAF3045138.1"/>
    <property type="molecule type" value="Genomic_DNA"/>
</dbReference>
<feature type="transmembrane region" description="Helical" evidence="7">
    <location>
        <begin position="667"/>
        <end position="686"/>
    </location>
</feature>
<feature type="compositionally biased region" description="Acidic residues" evidence="6">
    <location>
        <begin position="188"/>
        <end position="202"/>
    </location>
</feature>
<dbReference type="InterPro" id="IPR036259">
    <property type="entry name" value="MFS_trans_sf"/>
</dbReference>
<dbReference type="OrthoDB" id="4139357at2759"/>
<dbReference type="CDD" id="cd17316">
    <property type="entry name" value="MFS_SV2_like"/>
    <property type="match status" value="1"/>
</dbReference>
<feature type="domain" description="Major facilitator superfamily (MFS) profile" evidence="8">
    <location>
        <begin position="381"/>
        <end position="855"/>
    </location>
</feature>
<dbReference type="InterPro" id="IPR020846">
    <property type="entry name" value="MFS_dom"/>
</dbReference>
<dbReference type="PANTHER" id="PTHR23511:SF3">
    <property type="entry name" value="MAJOR FACILITATOR SUPERFAMILY (MFS) PROFILE DOMAIN-CONTAINING PROTEIN"/>
    <property type="match status" value="1"/>
</dbReference>
<evidence type="ECO:0000256" key="4">
    <source>
        <dbReference type="ARBA" id="ARBA00022989"/>
    </source>
</evidence>
<organism evidence="9 10">
    <name type="scientific">Didymella heteroderae</name>
    <dbReference type="NCBI Taxonomy" id="1769908"/>
    <lineage>
        <taxon>Eukaryota</taxon>
        <taxon>Fungi</taxon>
        <taxon>Dikarya</taxon>
        <taxon>Ascomycota</taxon>
        <taxon>Pezizomycotina</taxon>
        <taxon>Dothideomycetes</taxon>
        <taxon>Pleosporomycetidae</taxon>
        <taxon>Pleosporales</taxon>
        <taxon>Pleosporineae</taxon>
        <taxon>Didymellaceae</taxon>
        <taxon>Didymella</taxon>
    </lineage>
</organism>
<gene>
    <name evidence="9" type="ORF">E8E12_009795</name>
</gene>
<feature type="region of interest" description="Disordered" evidence="6">
    <location>
        <begin position="298"/>
        <end position="323"/>
    </location>
</feature>
<accession>A0A9P5C4K1</accession>
<dbReference type="Gene3D" id="1.20.1250.20">
    <property type="entry name" value="MFS general substrate transporter like domains"/>
    <property type="match status" value="1"/>
</dbReference>
<evidence type="ECO:0000313" key="9">
    <source>
        <dbReference type="EMBL" id="KAF3045138.1"/>
    </source>
</evidence>
<protein>
    <recommendedName>
        <fullName evidence="8">Major facilitator superfamily (MFS) profile domain-containing protein</fullName>
    </recommendedName>
</protein>
<evidence type="ECO:0000256" key="2">
    <source>
        <dbReference type="ARBA" id="ARBA00022448"/>
    </source>
</evidence>
<dbReference type="PROSITE" id="PS50850">
    <property type="entry name" value="MFS"/>
    <property type="match status" value="1"/>
</dbReference>
<feature type="transmembrane region" description="Helical" evidence="7">
    <location>
        <begin position="713"/>
        <end position="732"/>
    </location>
</feature>
<evidence type="ECO:0000313" key="10">
    <source>
        <dbReference type="Proteomes" id="UP000758155"/>
    </source>
</evidence>